<evidence type="ECO:0000256" key="2">
    <source>
        <dbReference type="SAM" id="Phobius"/>
    </source>
</evidence>
<dbReference type="EMBL" id="CP036425">
    <property type="protein sequence ID" value="QDU33296.1"/>
    <property type="molecule type" value="Genomic_DNA"/>
</dbReference>
<organism evidence="3 4">
    <name type="scientific">Poriferisphaera corsica</name>
    <dbReference type="NCBI Taxonomy" id="2528020"/>
    <lineage>
        <taxon>Bacteria</taxon>
        <taxon>Pseudomonadati</taxon>
        <taxon>Planctomycetota</taxon>
        <taxon>Phycisphaerae</taxon>
        <taxon>Phycisphaerales</taxon>
        <taxon>Phycisphaeraceae</taxon>
        <taxon>Poriferisphaera</taxon>
    </lineage>
</organism>
<dbReference type="Pfam" id="PF07963">
    <property type="entry name" value="N_methyl"/>
    <property type="match status" value="1"/>
</dbReference>
<feature type="compositionally biased region" description="Polar residues" evidence="1">
    <location>
        <begin position="249"/>
        <end position="260"/>
    </location>
</feature>
<dbReference type="InterPro" id="IPR012902">
    <property type="entry name" value="N_methyl_site"/>
</dbReference>
<dbReference type="AlphaFoldDB" id="A0A517YST8"/>
<keyword evidence="4" id="KW-1185">Reference proteome</keyword>
<keyword evidence="2" id="KW-0812">Transmembrane</keyword>
<protein>
    <recommendedName>
        <fullName evidence="5">Prepilin-type N-terminal cleavage/methylation domain-containing protein</fullName>
    </recommendedName>
</protein>
<dbReference type="KEGG" id="pcor:KS4_13420"/>
<feature type="region of interest" description="Disordered" evidence="1">
    <location>
        <begin position="243"/>
        <end position="281"/>
    </location>
</feature>
<evidence type="ECO:0000313" key="4">
    <source>
        <dbReference type="Proteomes" id="UP000317369"/>
    </source>
</evidence>
<sequence length="281" mass="31600">MSTKSKFSASLNAFTLIELLVVISIIALLIGILLPALSSARVSALKMKSNTRLRGMHQGLIIHAQNNKGFYTGFDAASTKWKAKWKGYDMISIDTNGTMPEVRFSELTQFNYVTSEYLIHPAEPFDKQPWKEGGPDFDYIHYSYALNELGWDDGLPAYKNVREEWSETLDARTPVISDRLYKLVGGSVNQWNHDYYIGMYNDKPGSLEAGIVWNDGHVAFSNSPVVENTYIGRVTNTLDNIYSRGADSQEGNVQKPTPDSINEGCSARMNSRQWDAEQPEH</sequence>
<dbReference type="SUPFAM" id="SSF54523">
    <property type="entry name" value="Pili subunits"/>
    <property type="match status" value="1"/>
</dbReference>
<proteinExistence type="predicted"/>
<evidence type="ECO:0008006" key="5">
    <source>
        <dbReference type="Google" id="ProtNLM"/>
    </source>
</evidence>
<dbReference type="OrthoDB" id="9847133at2"/>
<feature type="transmembrane region" description="Helical" evidence="2">
    <location>
        <begin position="12"/>
        <end position="37"/>
    </location>
</feature>
<dbReference type="InterPro" id="IPR045584">
    <property type="entry name" value="Pilin-like"/>
</dbReference>
<dbReference type="RefSeq" id="WP_145076199.1">
    <property type="nucleotide sequence ID" value="NZ_CP036425.1"/>
</dbReference>
<reference evidence="3 4" key="1">
    <citation type="submission" date="2019-02" db="EMBL/GenBank/DDBJ databases">
        <title>Deep-cultivation of Planctomycetes and their phenomic and genomic characterization uncovers novel biology.</title>
        <authorList>
            <person name="Wiegand S."/>
            <person name="Jogler M."/>
            <person name="Boedeker C."/>
            <person name="Pinto D."/>
            <person name="Vollmers J."/>
            <person name="Rivas-Marin E."/>
            <person name="Kohn T."/>
            <person name="Peeters S.H."/>
            <person name="Heuer A."/>
            <person name="Rast P."/>
            <person name="Oberbeckmann S."/>
            <person name="Bunk B."/>
            <person name="Jeske O."/>
            <person name="Meyerdierks A."/>
            <person name="Storesund J.E."/>
            <person name="Kallscheuer N."/>
            <person name="Luecker S."/>
            <person name="Lage O.M."/>
            <person name="Pohl T."/>
            <person name="Merkel B.J."/>
            <person name="Hornburger P."/>
            <person name="Mueller R.-W."/>
            <person name="Bruemmer F."/>
            <person name="Labrenz M."/>
            <person name="Spormann A.M."/>
            <person name="Op den Camp H."/>
            <person name="Overmann J."/>
            <person name="Amann R."/>
            <person name="Jetten M.S.M."/>
            <person name="Mascher T."/>
            <person name="Medema M.H."/>
            <person name="Devos D.P."/>
            <person name="Kaster A.-K."/>
            <person name="Ovreas L."/>
            <person name="Rohde M."/>
            <person name="Galperin M.Y."/>
            <person name="Jogler C."/>
        </authorList>
    </citation>
    <scope>NUCLEOTIDE SEQUENCE [LARGE SCALE GENOMIC DNA]</scope>
    <source>
        <strain evidence="3 4">KS4</strain>
    </source>
</reference>
<accession>A0A517YST8</accession>
<evidence type="ECO:0000256" key="1">
    <source>
        <dbReference type="SAM" id="MobiDB-lite"/>
    </source>
</evidence>
<dbReference type="NCBIfam" id="TIGR02532">
    <property type="entry name" value="IV_pilin_GFxxxE"/>
    <property type="match status" value="1"/>
</dbReference>
<gene>
    <name evidence="3" type="ORF">KS4_13420</name>
</gene>
<dbReference type="Proteomes" id="UP000317369">
    <property type="component" value="Chromosome"/>
</dbReference>
<name>A0A517YST8_9BACT</name>
<dbReference type="PANTHER" id="PTHR30093">
    <property type="entry name" value="GENERAL SECRETION PATHWAY PROTEIN G"/>
    <property type="match status" value="1"/>
</dbReference>
<dbReference type="Gene3D" id="3.30.700.10">
    <property type="entry name" value="Glycoprotein, Type 4 Pilin"/>
    <property type="match status" value="1"/>
</dbReference>
<keyword evidence="2" id="KW-0472">Membrane</keyword>
<keyword evidence="2" id="KW-1133">Transmembrane helix</keyword>
<evidence type="ECO:0000313" key="3">
    <source>
        <dbReference type="EMBL" id="QDU33296.1"/>
    </source>
</evidence>